<organism evidence="2 3">
    <name type="scientific">Pseudobythopirellula maris</name>
    <dbReference type="NCBI Taxonomy" id="2527991"/>
    <lineage>
        <taxon>Bacteria</taxon>
        <taxon>Pseudomonadati</taxon>
        <taxon>Planctomycetota</taxon>
        <taxon>Planctomycetia</taxon>
        <taxon>Pirellulales</taxon>
        <taxon>Lacipirellulaceae</taxon>
        <taxon>Pseudobythopirellula</taxon>
    </lineage>
</organism>
<evidence type="ECO:0000256" key="1">
    <source>
        <dbReference type="ARBA" id="ARBA00022649"/>
    </source>
</evidence>
<dbReference type="Pfam" id="PF05016">
    <property type="entry name" value="ParE_toxin"/>
    <property type="match status" value="1"/>
</dbReference>
<name>A0A5C5ZQ87_9BACT</name>
<comment type="caution">
    <text evidence="2">The sequence shown here is derived from an EMBL/GenBank/DDBJ whole genome shotgun (WGS) entry which is preliminary data.</text>
</comment>
<protein>
    <submittedName>
        <fullName evidence="2">Plasmid stabilization system protein</fullName>
    </submittedName>
</protein>
<dbReference type="InterPro" id="IPR035093">
    <property type="entry name" value="RelE/ParE_toxin_dom_sf"/>
</dbReference>
<sequence length="99" mass="11475">MTRLIYSKRSRDDPLDILDYLAERSPGTAVRFVEGLMATCELLRVYPQMGTQRDNIAPSFRLFSHRTYAIFYRFAANEGVVRISRVLHPSRETGEQSFD</sequence>
<keyword evidence="3" id="KW-1185">Reference proteome</keyword>
<dbReference type="AlphaFoldDB" id="A0A5C5ZQ87"/>
<evidence type="ECO:0000313" key="2">
    <source>
        <dbReference type="EMBL" id="TWT89682.1"/>
    </source>
</evidence>
<dbReference type="Gene3D" id="3.30.2310.20">
    <property type="entry name" value="RelE-like"/>
    <property type="match status" value="1"/>
</dbReference>
<dbReference type="InterPro" id="IPR007712">
    <property type="entry name" value="RelE/ParE_toxin"/>
</dbReference>
<proteinExistence type="predicted"/>
<dbReference type="RefSeq" id="WP_146395538.1">
    <property type="nucleotide sequence ID" value="NZ_SJPQ01000001.1"/>
</dbReference>
<accession>A0A5C5ZQ87</accession>
<reference evidence="2 3" key="1">
    <citation type="submission" date="2019-02" db="EMBL/GenBank/DDBJ databases">
        <title>Deep-cultivation of Planctomycetes and their phenomic and genomic characterization uncovers novel biology.</title>
        <authorList>
            <person name="Wiegand S."/>
            <person name="Jogler M."/>
            <person name="Boedeker C."/>
            <person name="Pinto D."/>
            <person name="Vollmers J."/>
            <person name="Rivas-Marin E."/>
            <person name="Kohn T."/>
            <person name="Peeters S.H."/>
            <person name="Heuer A."/>
            <person name="Rast P."/>
            <person name="Oberbeckmann S."/>
            <person name="Bunk B."/>
            <person name="Jeske O."/>
            <person name="Meyerdierks A."/>
            <person name="Storesund J.E."/>
            <person name="Kallscheuer N."/>
            <person name="Luecker S."/>
            <person name="Lage O.M."/>
            <person name="Pohl T."/>
            <person name="Merkel B.J."/>
            <person name="Hornburger P."/>
            <person name="Mueller R.-W."/>
            <person name="Bruemmer F."/>
            <person name="Labrenz M."/>
            <person name="Spormann A.M."/>
            <person name="Op Den Camp H."/>
            <person name="Overmann J."/>
            <person name="Amann R."/>
            <person name="Jetten M.S.M."/>
            <person name="Mascher T."/>
            <person name="Medema M.H."/>
            <person name="Devos D.P."/>
            <person name="Kaster A.-K."/>
            <person name="Ovreas L."/>
            <person name="Rohde M."/>
            <person name="Galperin M.Y."/>
            <person name="Jogler C."/>
        </authorList>
    </citation>
    <scope>NUCLEOTIDE SEQUENCE [LARGE SCALE GENOMIC DNA]</scope>
    <source>
        <strain evidence="2 3">Mal64</strain>
    </source>
</reference>
<dbReference type="EMBL" id="SJPQ01000001">
    <property type="protein sequence ID" value="TWT89682.1"/>
    <property type="molecule type" value="Genomic_DNA"/>
</dbReference>
<gene>
    <name evidence="2" type="ORF">Mal64_00610</name>
</gene>
<keyword evidence="1" id="KW-1277">Toxin-antitoxin system</keyword>
<dbReference type="OrthoDB" id="287917at2"/>
<evidence type="ECO:0000313" key="3">
    <source>
        <dbReference type="Proteomes" id="UP000315440"/>
    </source>
</evidence>
<dbReference type="Proteomes" id="UP000315440">
    <property type="component" value="Unassembled WGS sequence"/>
</dbReference>